<proteinExistence type="inferred from homology"/>
<name>A0A8H6LVY2_9AGAR</name>
<dbReference type="Pfam" id="PF05970">
    <property type="entry name" value="PIF1"/>
    <property type="match status" value="1"/>
</dbReference>
<feature type="region of interest" description="Disordered" evidence="3">
    <location>
        <begin position="64"/>
        <end position="101"/>
    </location>
</feature>
<gene>
    <name evidence="7" type="ORF">DFP72DRAFT_855944</name>
</gene>
<evidence type="ECO:0000256" key="2">
    <source>
        <dbReference type="SAM" id="Coils"/>
    </source>
</evidence>
<keyword evidence="1 7" id="KW-0347">Helicase</keyword>
<keyword evidence="1" id="KW-0547">Nucleotide-binding</keyword>
<evidence type="ECO:0000256" key="1">
    <source>
        <dbReference type="RuleBase" id="RU363044"/>
    </source>
</evidence>
<dbReference type="InterPro" id="IPR010285">
    <property type="entry name" value="DNA_helicase_pif1-like_DEAD"/>
</dbReference>
<feature type="domain" description="Helitron helicase-like" evidence="5">
    <location>
        <begin position="581"/>
        <end position="804"/>
    </location>
</feature>
<dbReference type="EMBL" id="JACGCI010000098">
    <property type="protein sequence ID" value="KAF6745923.1"/>
    <property type="molecule type" value="Genomic_DNA"/>
</dbReference>
<sequence>MATAHAVFAQLLRAHKLVDVRDVLRRTCGARTAQVKTWAAVMAFSATVPVGAHREVIDMLGGQFRDGFPSRPQGAQSEPALQEVPTPPPHERNPRPAPQVGMDVDEIPVGPEPMQVDRPDGPSCASLGVSPDYMKCVDEVTIDACIEEFTLRTGNAAMKEAICISCEGRSFAQELCAIEIQDIPNRGLLAPVVPHPAHTLTDGMLLATGSHELTDTVDICVECYSRLKGGRRPKHSLANGHWVGDIPPELQKLTLPERLLISLYFPVAYVVKLYPSGRRGLGWSHDRLNSGLRGNVSTYKLDQQQISNMIGLTMPPPATLLSSTIAISYIGANGLPKKALPGTFRVRRFRIARALQWLKANNPLYRDIEISDERLDQLPTNAVPQELLQTARHERDETLLDMESASYVPLHEGDEQADEDDVMEQLEQLDDLLDDDDAEGAEEDPEGEEVPPAVIPLQALGVIDMAGHDIPENELFAHALINTAMAGVEAERADAGATPSAPPTLRFARLPGQTSTPAQFNVRHGSAFVNEYPRKDPVTGLRYDGGPDNPNHLLGVFPFLFPYGKGGFETDQAEPVSYESHVRWALRYADRRFRKDLLFVFQTFGVLQKRQVCRAAILQVKSQSPYVHQQLKSITREDLIRASEEELRNQPFSNPAIRILRSQLTAIRSRVMGSDESRHSLRGKIWGTNLMYNNASLWITINPPDTHDPIAQVLVGEEIDLDSFCKTAGPDAQARAINVAEDPYAAAQYFHHVIEVILETLFGIKAGSGVHKIHRKEGILGTLQAYIGSVEAQGRGTLHLHLLLWMVDTPSPQRMKELLTEQSFRERLMAFVAQNIIADIEGRSTAEVRPLRVDKEAAYSRPLNPRAENIGALRKERTRVLARSLQFHTCRERACLIPKNGRKVCKRGSPWTLASQAWVAESGHWGPKRTCAMLNAFNPTLLTTLTCNHDMKLMIAGGATRSITWYITNYASKKQHHGNNQSALLAKSFAYHVEKEARNPDFVNANKRLLQRCANSLSRDREFSAPEIISYLMGWGDRFESHHYVAIRWDLAMKSLISAYPGLLEMSARARDLEEEPGVARGEQPENEAFTVQFVDGTLDFRNQVKEYAFRGEALAESCFLRVMLDTYDAPVPKTERRDQATEELETAPYQPGDDAPRARNRGGRARHDRIPYLEGYGTTTRCRIRRSRWHETLPRIVGRWFPRNNDPKTYELYCASMLMLLKPWRTLRDLKEDDGTFRQAFDAMMDSADDWTRRVVDNIQYYYDCSDDAQAEATEKKNSMSYGVPLEEDLRERYGIVFEGDVDPLAGLKEDDVEVAAQGAMSQRDQDYVQQGLLVAFGSGIMELPDGLHTVHEGVAGHAKDDDLDTIKAWDKRLKAYTREHGGLLEAEAAEDLTAAVLDAAEVNLSRFEVSAAVTPAIGPDASGGVLADLLNPAQRRAHDIIVDCVVNEVEGRPQEQLLMIVHGQGGTGKTTLIRAVTETLDNLGMKKYLGKTATSGIAASPIGGNTVHHYWGIAPMRKLGDPMWVSNASDVIKKRRLENLASKHIVFTDEMSMLTKAMLSDMSHVGSVVRAEAARTASNSTLPFGGLHMVLFGDFHQFPPVAGGAGGKPGRQKKENTSALYCHQPSLDKERMALGREIFLQFEKVVILNEQKRSRDPEWTELLDRLRVGECTAKDLDEVQKLVLTDPRCDVPDWNSKEWADVVLVTPRHKIRRAWNDLALAKHCRAGGHYRYVITAQDVDKFTGELPRLDYRVSAAAMPVKKTGDLERRITVGQGMKAMVLTNIATEADVANGTRGVIDSFWLHPDEQPTLLEDGVILLSHMPPVIFFRPNEKIAARFAGVPEGVVPISPATVSFEVENGLGQTITVKRTQYALTGAYAFTDYKSQGQTIEKVIIDIGKPPDNELSPFNAYVALSRGRGRDSIRLLRDFNPDLFTTHPSENLREEMSRLHALARQTEAEHEEMVRNREQANAGVIV</sequence>
<dbReference type="Pfam" id="PF20209">
    <property type="entry name" value="DUF6570"/>
    <property type="match status" value="1"/>
</dbReference>
<keyword evidence="2" id="KW-0175">Coiled coil</keyword>
<evidence type="ECO:0000259" key="5">
    <source>
        <dbReference type="Pfam" id="PF14214"/>
    </source>
</evidence>
<keyword evidence="1" id="KW-0233">DNA recombination</keyword>
<comment type="caution">
    <text evidence="7">The sequence shown here is derived from an EMBL/GenBank/DDBJ whole genome shotgun (WGS) entry which is preliminary data.</text>
</comment>
<keyword evidence="1" id="KW-0227">DNA damage</keyword>
<dbReference type="OrthoDB" id="3257061at2759"/>
<feature type="coiled-coil region" evidence="2">
    <location>
        <begin position="1941"/>
        <end position="1975"/>
    </location>
</feature>
<evidence type="ECO:0000259" key="6">
    <source>
        <dbReference type="Pfam" id="PF20209"/>
    </source>
</evidence>
<keyword evidence="1" id="KW-0067">ATP-binding</keyword>
<feature type="region of interest" description="Disordered" evidence="3">
    <location>
        <begin position="1133"/>
        <end position="1165"/>
    </location>
</feature>
<dbReference type="Gene3D" id="3.40.50.300">
    <property type="entry name" value="P-loop containing nucleotide triphosphate hydrolases"/>
    <property type="match status" value="1"/>
</dbReference>
<feature type="domain" description="DNA helicase Pif1-like DEAD-box helicase" evidence="4">
    <location>
        <begin position="1432"/>
        <end position="1624"/>
    </location>
</feature>
<protein>
    <recommendedName>
        <fullName evidence="1">ATP-dependent DNA helicase</fullName>
        <ecNumber evidence="1">5.6.2.3</ecNumber>
    </recommendedName>
</protein>
<dbReference type="InterPro" id="IPR027417">
    <property type="entry name" value="P-loop_NTPase"/>
</dbReference>
<dbReference type="GO" id="GO:0006310">
    <property type="term" value="P:DNA recombination"/>
    <property type="evidence" value="ECO:0007669"/>
    <property type="project" value="UniProtKB-KW"/>
</dbReference>
<dbReference type="GO" id="GO:0000723">
    <property type="term" value="P:telomere maintenance"/>
    <property type="evidence" value="ECO:0007669"/>
    <property type="project" value="InterPro"/>
</dbReference>
<evidence type="ECO:0000313" key="8">
    <source>
        <dbReference type="Proteomes" id="UP000521943"/>
    </source>
</evidence>
<organism evidence="7 8">
    <name type="scientific">Ephemerocybe angulata</name>
    <dbReference type="NCBI Taxonomy" id="980116"/>
    <lineage>
        <taxon>Eukaryota</taxon>
        <taxon>Fungi</taxon>
        <taxon>Dikarya</taxon>
        <taxon>Basidiomycota</taxon>
        <taxon>Agaricomycotina</taxon>
        <taxon>Agaricomycetes</taxon>
        <taxon>Agaricomycetidae</taxon>
        <taxon>Agaricales</taxon>
        <taxon>Agaricineae</taxon>
        <taxon>Psathyrellaceae</taxon>
        <taxon>Ephemerocybe</taxon>
    </lineage>
</organism>
<accession>A0A8H6LVY2</accession>
<keyword evidence="1" id="KW-0234">DNA repair</keyword>
<dbReference type="GO" id="GO:0016787">
    <property type="term" value="F:hydrolase activity"/>
    <property type="evidence" value="ECO:0007669"/>
    <property type="project" value="UniProtKB-KW"/>
</dbReference>
<comment type="similarity">
    <text evidence="1">Belongs to the helicase family.</text>
</comment>
<feature type="domain" description="DUF6570" evidence="6">
    <location>
        <begin position="230"/>
        <end position="376"/>
    </location>
</feature>
<dbReference type="InterPro" id="IPR046700">
    <property type="entry name" value="DUF6570"/>
</dbReference>
<comment type="catalytic activity">
    <reaction evidence="1">
        <text>ATP + H2O = ADP + phosphate + H(+)</text>
        <dbReference type="Rhea" id="RHEA:13065"/>
        <dbReference type="ChEBI" id="CHEBI:15377"/>
        <dbReference type="ChEBI" id="CHEBI:15378"/>
        <dbReference type="ChEBI" id="CHEBI:30616"/>
        <dbReference type="ChEBI" id="CHEBI:43474"/>
        <dbReference type="ChEBI" id="CHEBI:456216"/>
        <dbReference type="EC" id="5.6.2.3"/>
    </reaction>
</comment>
<dbReference type="InterPro" id="IPR051055">
    <property type="entry name" value="PIF1_helicase"/>
</dbReference>
<dbReference type="Pfam" id="PF14214">
    <property type="entry name" value="Helitron_like_N"/>
    <property type="match status" value="1"/>
</dbReference>
<dbReference type="PANTHER" id="PTHR47642">
    <property type="entry name" value="ATP-DEPENDENT DNA HELICASE"/>
    <property type="match status" value="1"/>
</dbReference>
<keyword evidence="1" id="KW-0378">Hydrolase</keyword>
<dbReference type="SUPFAM" id="SSF52540">
    <property type="entry name" value="P-loop containing nucleoside triphosphate hydrolases"/>
    <property type="match status" value="2"/>
</dbReference>
<reference evidence="7 8" key="1">
    <citation type="submission" date="2020-07" db="EMBL/GenBank/DDBJ databases">
        <title>Comparative genomics of pyrophilous fungi reveals a link between fire events and developmental genes.</title>
        <authorList>
            <consortium name="DOE Joint Genome Institute"/>
            <person name="Steindorff A.S."/>
            <person name="Carver A."/>
            <person name="Calhoun S."/>
            <person name="Stillman K."/>
            <person name="Liu H."/>
            <person name="Lipzen A."/>
            <person name="Pangilinan J."/>
            <person name="Labutti K."/>
            <person name="Bruns T.D."/>
            <person name="Grigoriev I.V."/>
        </authorList>
    </citation>
    <scope>NUCLEOTIDE SEQUENCE [LARGE SCALE GENOMIC DNA]</scope>
    <source>
        <strain evidence="7 8">CBS 144469</strain>
    </source>
</reference>
<dbReference type="CDD" id="cd18809">
    <property type="entry name" value="SF1_C_RecD"/>
    <property type="match status" value="1"/>
</dbReference>
<dbReference type="Proteomes" id="UP000521943">
    <property type="component" value="Unassembled WGS sequence"/>
</dbReference>
<dbReference type="EC" id="5.6.2.3" evidence="1"/>
<dbReference type="GO" id="GO:0006281">
    <property type="term" value="P:DNA repair"/>
    <property type="evidence" value="ECO:0007669"/>
    <property type="project" value="UniProtKB-KW"/>
</dbReference>
<keyword evidence="8" id="KW-1185">Reference proteome</keyword>
<comment type="cofactor">
    <cofactor evidence="1">
        <name>Mg(2+)</name>
        <dbReference type="ChEBI" id="CHEBI:18420"/>
    </cofactor>
</comment>
<dbReference type="GO" id="GO:0043139">
    <property type="term" value="F:5'-3' DNA helicase activity"/>
    <property type="evidence" value="ECO:0007669"/>
    <property type="project" value="UniProtKB-EC"/>
</dbReference>
<evidence type="ECO:0000313" key="7">
    <source>
        <dbReference type="EMBL" id="KAF6745923.1"/>
    </source>
</evidence>
<evidence type="ECO:0000259" key="4">
    <source>
        <dbReference type="Pfam" id="PF05970"/>
    </source>
</evidence>
<dbReference type="InterPro" id="IPR025476">
    <property type="entry name" value="Helitron_helicase-like"/>
</dbReference>
<dbReference type="GO" id="GO:0005524">
    <property type="term" value="F:ATP binding"/>
    <property type="evidence" value="ECO:0007669"/>
    <property type="project" value="UniProtKB-KW"/>
</dbReference>
<evidence type="ECO:0000256" key="3">
    <source>
        <dbReference type="SAM" id="MobiDB-lite"/>
    </source>
</evidence>